<dbReference type="InterPro" id="IPR001434">
    <property type="entry name" value="OmcB-like_DUF11"/>
</dbReference>
<feature type="domain" description="DUF11" evidence="3">
    <location>
        <begin position="2304"/>
        <end position="2420"/>
    </location>
</feature>
<feature type="domain" description="DUF11" evidence="3">
    <location>
        <begin position="2056"/>
        <end position="2166"/>
    </location>
</feature>
<feature type="region of interest" description="Disordered" evidence="1">
    <location>
        <begin position="1648"/>
        <end position="1669"/>
    </location>
</feature>
<dbReference type="InterPro" id="IPR013783">
    <property type="entry name" value="Ig-like_fold"/>
</dbReference>
<dbReference type="InterPro" id="IPR047589">
    <property type="entry name" value="DUF11_rpt"/>
</dbReference>
<dbReference type="Gene3D" id="2.60.40.740">
    <property type="match status" value="3"/>
</dbReference>
<feature type="domain" description="DUF11" evidence="3">
    <location>
        <begin position="1386"/>
        <end position="1485"/>
    </location>
</feature>
<feature type="region of interest" description="Disordered" evidence="1">
    <location>
        <begin position="1898"/>
        <end position="1929"/>
    </location>
</feature>
<proteinExistence type="predicted"/>
<feature type="compositionally biased region" description="Low complexity" evidence="1">
    <location>
        <begin position="1904"/>
        <end position="1913"/>
    </location>
</feature>
<dbReference type="PANTHER" id="PTHR34819">
    <property type="entry name" value="LARGE CYSTEINE-RICH PERIPLASMIC PROTEIN OMCB"/>
    <property type="match status" value="1"/>
</dbReference>
<feature type="domain" description="DUF11" evidence="3">
    <location>
        <begin position="2175"/>
        <end position="2290"/>
    </location>
</feature>
<reference evidence="4 5" key="1">
    <citation type="submission" date="2020-08" db="EMBL/GenBank/DDBJ databases">
        <title>Genomic Encyclopedia of Archaeal and Bacterial Type Strains, Phase II (KMG-II): from individual species to whole genera.</title>
        <authorList>
            <person name="Goeker M."/>
        </authorList>
    </citation>
    <scope>NUCLEOTIDE SEQUENCE [LARGE SCALE GENOMIC DNA]</scope>
    <source>
        <strain evidence="4 5">DSM 23288</strain>
    </source>
</reference>
<keyword evidence="5" id="KW-1185">Reference proteome</keyword>
<keyword evidence="2" id="KW-0732">Signal</keyword>
<dbReference type="GO" id="GO:0005975">
    <property type="term" value="P:carbohydrate metabolic process"/>
    <property type="evidence" value="ECO:0007669"/>
    <property type="project" value="UniProtKB-ARBA"/>
</dbReference>
<dbReference type="EMBL" id="JACHNU010000005">
    <property type="protein sequence ID" value="MBB4663764.1"/>
    <property type="molecule type" value="Genomic_DNA"/>
</dbReference>
<dbReference type="Proteomes" id="UP000585272">
    <property type="component" value="Unassembled WGS sequence"/>
</dbReference>
<feature type="signal peptide" evidence="2">
    <location>
        <begin position="1"/>
        <end position="32"/>
    </location>
</feature>
<evidence type="ECO:0000256" key="2">
    <source>
        <dbReference type="SAM" id="SignalP"/>
    </source>
</evidence>
<sequence length="2558" mass="265797">MHASVRFRALAATLGLLLSLAGLLTLGAPAHAAGTPNLSATIDSTRVLHGETVPVRFTVSNPAGQPYGYNLSYRVVLPEGVTYRGGGPVAPTQIAGPGRGETTLIFRNVSDLSRNATNVLAFEVDYDPGVYDVGDRFDVTAEAFANSDPRHVPRFDGGGAPVGPAADSYTGWTAPLTGTTTINAIEVEKDEPSWEGEILRGVHDHQTVYTVTVRNNEIRPTTGVDLVDYLPAGLEFLGCGGAGVDNSSAEEYPGAGEIDVESLAGCVAPLTVETVDVDPDGAGPLPRAVYTKVTWDAGTLAPGAERRFRYRAAIPIRENTMDWGGAAPAIDGAQAVNLDNNNGPETRDEQELTNYATASGDYDGRVSVTDGFHLTRTAEDWVVHKEGSTDQLAQGGLTTWTLTFETSEYRSVRDATVTDTVPNGLCPLGAINHTTENSADDDECDPVPGELPTAPYTDVTENSDGTFTVTWDADDFPELAQTGVSDRFTLRFTTRTRANWQRDFEPTTPILTRDTIENRVRTEGVAVVRCIDPTNCDPSGTEIVHDDGYGTGTTLPDESSAGQVAERPVIEKRVAESGTQCTTATYVTTVPVYHPGDRVCWKLHVTFPVGVDTSPQAIRDFLPPGATFEAGQEGPLNRPNGLNDVNATFHGADAANGLLAWTVDSGTVPTGRRVFERWFSTIVEPAGPNAVNGEVLGNLMKFASENTAGVSEPLRDARDIRLVTPVVDLVKGVQSIERSGRGTVGGPFPADTDHRVVQALDRVTYRLDVTNSGGQDAENVTVWDVLPSDYDCTLPGVTDFSHGGICLDGGADPDRIVWTLPTLARGATTTLTYTAVVPHDIGPARQLHNRAGVTAYSGRTNLDGDYWYYPADNIDPDNAPRANAPAADDPSDVYTNDAAISKSATTSVAETGNARAGQATIGEEITYTVRVTIPAGTTLGSNAVVTDLLDSATRQPYVSDSASATLDGAPLPAGFTLDDSGATPVVRFPDGFRVAPGDRDAVLEISFRTLVADVAANARGTTQLSNTATLRWTDPDAGNRTRTTPAVRTTIVEPRLSQSKSDDRNPDRVIPGEIVAYTVRTSNASGTGLSTAHQVVVTDVVPRGLTPVGSDGRALGDGDAVPETPGAVWDETTRTITYTIASLAPGASSELRYRARVDDPAIGGAELTNRAAARTQSLPDTAPGRRTTGADYAASSQDTVRIQGALVAKSVTPTTATIGEQVRYELRVSIPANIALYDVTVTDLLPQQIAFDDYVEERCLSGCDTYAGVQTYDAVARGDGTTTIAWDLGDIIDPLEQPREVLLTYTGHVKESDGAGDEIVAGDTAVNVATVGSNRSDRGGFDPTRIPTTFEDRSPETRATVTVIEPRLSIDKQVQVGSGSFSDGPATAHADDTLTYQLVVRNSGGSPAHDVTVTDRPDVELTDVTPIAQAGVSVTKEWSAADREIRWLIDGPIPANGSRTLRYTARFVAADQLGDGQAADNTAAIPSYFGIARSERDDHPEVDYRDYDDGGSDDVRVLLDFPTLELTKTTGLGAGPSYPETGNAEVGQAYPWRVVVRNTSATAAARAVVVTDTLPANWSYATGSSSGAAEPEVTRNASGDRLEWTIDSLAPSATVAIAYSAVPSPAAADQTGGLDPAAHVNTALVSSARDEAGNSGNADGPYGTPEDDASATLRVPELTIAKTPKGGAAVAGTASSFAIAVRNDGEVSARNVEIADVLPAGLRYEDDSATSVPAGAITERSVDPGPGAGETTIVWHVDELAAGATTTITLPVTVDADVPDGTTLTNRASARSDEKPGPVEDTGSLDVAAETDLSIVKSGDDRYVPGEGYEWRLRVRNLGPSDAQDVVVTDPLPAGTSFVSADGGCTHAAGTVRCEIGTAPVGYDRTFTLRVAVDEDATGPLENTATVATTTTDTDPDNDRSTHGPTADPLADVTVEKTAEPSAIARFGQTVFTLTVRNVGPSVARDVELEDALPAGLGFVAVDDNRCTEAAGTIGCAFGDLPVDAPIVVRITATGELEGAWTNTATVTTTTPQPPGGGEPDSDDAIVNVGPVAELGIVKSGPATVAAGGEITWRLEVTNNGPDPATGVTVTDALPAGTTFVAASAGCAEAGGTVTCAVGDLAVGESAALEITATAPIALASTTVVNTAAVRGDQIDEDPSNDRDEAITEIGPSTDLAIVKQGPAEVAAGGTAAWTLVVTNHGPSTATGVVVADALPAGVTFGSATPTQGAACTAVGQQVTCPIGTLAAGASAQVQVTGAVDAALEGQTLVNVAAVTGEQPDPNPGNDRSELPTRVGPPDAGNYDLALDKRLAPDARPALGATFGYELAVTNAGPAKGEAVTVTDTVPKALKVRSANVPGGSCSVRGQLVRCALGTVAAGETRTVALRVTALAAGTVRNTATVAAQVADRDPANDRSTATVRIAAPRAALRLQKRVVGRASVRRGAVVRYRIRATNASRNAAAGVVVCDRLPRGLAVRSKGGGRLRRGNLCWTVGMLPGRASRTFTFSARVLSDASGVRIANVATVTASNAPRRRARAVVRISDGGILPGFARGGGVTG</sequence>
<gene>
    <name evidence="4" type="ORF">BDZ31_003365</name>
</gene>
<comment type="caution">
    <text evidence="4">The sequence shown here is derived from an EMBL/GenBank/DDBJ whole genome shotgun (WGS) entry which is preliminary data.</text>
</comment>
<feature type="domain" description="DUF11" evidence="3">
    <location>
        <begin position="1542"/>
        <end position="1650"/>
    </location>
</feature>
<feature type="region of interest" description="Disordered" evidence="1">
    <location>
        <begin position="1778"/>
        <end position="1804"/>
    </location>
</feature>
<feature type="region of interest" description="Disordered" evidence="1">
    <location>
        <begin position="2275"/>
        <end position="2299"/>
    </location>
</feature>
<dbReference type="Gene3D" id="2.60.40.10">
    <property type="entry name" value="Immunoglobulins"/>
    <property type="match status" value="2"/>
</dbReference>
<dbReference type="InterPro" id="IPR051172">
    <property type="entry name" value="Chlamydia_OmcB"/>
</dbReference>
<feature type="region of interest" description="Disordered" evidence="1">
    <location>
        <begin position="1334"/>
        <end position="1357"/>
    </location>
</feature>
<feature type="chain" id="PRO_5032873858" evidence="2">
    <location>
        <begin position="33"/>
        <end position="2558"/>
    </location>
</feature>
<dbReference type="RefSeq" id="WP_183343495.1">
    <property type="nucleotide sequence ID" value="NZ_JACHNU010000005.1"/>
</dbReference>
<feature type="domain" description="DUF11" evidence="3">
    <location>
        <begin position="1812"/>
        <end position="1922"/>
    </location>
</feature>
<dbReference type="PANTHER" id="PTHR34819:SF3">
    <property type="entry name" value="CELL SURFACE PROTEIN"/>
    <property type="match status" value="1"/>
</dbReference>
<accession>A0A840II97</accession>
<dbReference type="NCBIfam" id="TIGR01451">
    <property type="entry name" value="B_ant_repeat"/>
    <property type="match status" value="13"/>
</dbReference>
<feature type="domain" description="DUF11" evidence="3">
    <location>
        <begin position="1678"/>
        <end position="1794"/>
    </location>
</feature>
<evidence type="ECO:0000313" key="5">
    <source>
        <dbReference type="Proteomes" id="UP000585272"/>
    </source>
</evidence>
<feature type="domain" description="DUF11" evidence="3">
    <location>
        <begin position="1932"/>
        <end position="2033"/>
    </location>
</feature>
<feature type="domain" description="DUF11" evidence="3">
    <location>
        <begin position="753"/>
        <end position="856"/>
    </location>
</feature>
<evidence type="ECO:0000313" key="4">
    <source>
        <dbReference type="EMBL" id="MBB4663764.1"/>
    </source>
</evidence>
<evidence type="ECO:0000259" key="3">
    <source>
        <dbReference type="Pfam" id="PF01345"/>
    </source>
</evidence>
<name>A0A840II97_9ACTN</name>
<dbReference type="Pfam" id="PF01345">
    <property type="entry name" value="DUF11"/>
    <property type="match status" value="11"/>
</dbReference>
<protein>
    <submittedName>
        <fullName evidence="4">Putative repeat protein (TIGR01451 family)/fimbrial isopeptide formation D2 family protein</fullName>
    </submittedName>
</protein>
<organism evidence="4 5">
    <name type="scientific">Conexibacter arvalis</name>
    <dbReference type="NCBI Taxonomy" id="912552"/>
    <lineage>
        <taxon>Bacteria</taxon>
        <taxon>Bacillati</taxon>
        <taxon>Actinomycetota</taxon>
        <taxon>Thermoleophilia</taxon>
        <taxon>Solirubrobacterales</taxon>
        <taxon>Conexibacteraceae</taxon>
        <taxon>Conexibacter</taxon>
    </lineage>
</organism>
<feature type="domain" description="DUF11" evidence="3">
    <location>
        <begin position="2433"/>
        <end position="2529"/>
    </location>
</feature>
<evidence type="ECO:0000256" key="1">
    <source>
        <dbReference type="SAM" id="MobiDB-lite"/>
    </source>
</evidence>
<feature type="domain" description="DUF11" evidence="3">
    <location>
        <begin position="1067"/>
        <end position="1183"/>
    </location>
</feature>